<evidence type="ECO:0000256" key="5">
    <source>
        <dbReference type="ARBA" id="ARBA00022989"/>
    </source>
</evidence>
<reference evidence="10 11" key="1">
    <citation type="submission" date="2024-04" db="EMBL/GenBank/DDBJ databases">
        <title>Tritrichomonas musculus Genome.</title>
        <authorList>
            <person name="Alves-Ferreira E."/>
            <person name="Grigg M."/>
            <person name="Lorenzi H."/>
            <person name="Galac M."/>
        </authorList>
    </citation>
    <scope>NUCLEOTIDE SEQUENCE [LARGE SCALE GENOMIC DNA]</scope>
    <source>
        <strain evidence="10 11">EAF2021</strain>
    </source>
</reference>
<feature type="transmembrane region" description="Helical" evidence="7">
    <location>
        <begin position="155"/>
        <end position="173"/>
    </location>
</feature>
<dbReference type="PANTHER" id="PTHR43394">
    <property type="entry name" value="ATP-DEPENDENT PERMEASE MDL1, MITOCHONDRIAL"/>
    <property type="match status" value="1"/>
</dbReference>
<dbReference type="InterPro" id="IPR003439">
    <property type="entry name" value="ABC_transporter-like_ATP-bd"/>
</dbReference>
<comment type="caution">
    <text evidence="10">The sequence shown here is derived from an EMBL/GenBank/DDBJ whole genome shotgun (WGS) entry which is preliminary data.</text>
</comment>
<feature type="transmembrane region" description="Helical" evidence="7">
    <location>
        <begin position="84"/>
        <end position="104"/>
    </location>
</feature>
<evidence type="ECO:0000256" key="4">
    <source>
        <dbReference type="ARBA" id="ARBA00022840"/>
    </source>
</evidence>
<dbReference type="PANTHER" id="PTHR43394:SF1">
    <property type="entry name" value="ATP-BINDING CASSETTE SUB-FAMILY B MEMBER 10, MITOCHONDRIAL"/>
    <property type="match status" value="1"/>
</dbReference>
<keyword evidence="5 7" id="KW-1133">Transmembrane helix</keyword>
<feature type="domain" description="ABC transporter" evidence="8">
    <location>
        <begin position="360"/>
        <end position="593"/>
    </location>
</feature>
<evidence type="ECO:0000256" key="7">
    <source>
        <dbReference type="SAM" id="Phobius"/>
    </source>
</evidence>
<dbReference type="InterPro" id="IPR036640">
    <property type="entry name" value="ABC1_TM_sf"/>
</dbReference>
<dbReference type="InterPro" id="IPR039421">
    <property type="entry name" value="Type_1_exporter"/>
</dbReference>
<feature type="transmembrane region" description="Helical" evidence="7">
    <location>
        <begin position="299"/>
        <end position="320"/>
    </location>
</feature>
<protein>
    <recommendedName>
        <fullName evidence="12">ABC transporter family protein</fullName>
    </recommendedName>
</protein>
<evidence type="ECO:0000313" key="10">
    <source>
        <dbReference type="EMBL" id="KAK8841866.1"/>
    </source>
</evidence>
<evidence type="ECO:0000259" key="8">
    <source>
        <dbReference type="PROSITE" id="PS50893"/>
    </source>
</evidence>
<keyword evidence="11" id="KW-1185">Reference proteome</keyword>
<organism evidence="10 11">
    <name type="scientific">Tritrichomonas musculus</name>
    <dbReference type="NCBI Taxonomy" id="1915356"/>
    <lineage>
        <taxon>Eukaryota</taxon>
        <taxon>Metamonada</taxon>
        <taxon>Parabasalia</taxon>
        <taxon>Tritrichomonadida</taxon>
        <taxon>Tritrichomonadidae</taxon>
        <taxon>Tritrichomonas</taxon>
    </lineage>
</organism>
<keyword evidence="2 7" id="KW-0812">Transmembrane</keyword>
<evidence type="ECO:0000259" key="9">
    <source>
        <dbReference type="PROSITE" id="PS50929"/>
    </source>
</evidence>
<proteinExistence type="predicted"/>
<dbReference type="EMBL" id="JAPFFF010000040">
    <property type="protein sequence ID" value="KAK8841866.1"/>
    <property type="molecule type" value="Genomic_DNA"/>
</dbReference>
<feature type="transmembrane region" description="Helical" evidence="7">
    <location>
        <begin position="179"/>
        <end position="201"/>
    </location>
</feature>
<dbReference type="SUPFAM" id="SSF52540">
    <property type="entry name" value="P-loop containing nucleoside triphosphate hydrolases"/>
    <property type="match status" value="1"/>
</dbReference>
<gene>
    <name evidence="10" type="ORF">M9Y10_026818</name>
</gene>
<keyword evidence="3" id="KW-0547">Nucleotide-binding</keyword>
<dbReference type="Proteomes" id="UP001470230">
    <property type="component" value="Unassembled WGS sequence"/>
</dbReference>
<evidence type="ECO:0008006" key="12">
    <source>
        <dbReference type="Google" id="ProtNLM"/>
    </source>
</evidence>
<sequence>MDYACSSVFRETGSIGENIKVHGNEFFRILHFYKQKAVFVLVLLVTIVSGILPMLMMIILGDAFDASMGNDFLGTFTKGLLKVAYMNIAMIVLLALAFSLRGFADKSFVKNLRDKIFSNIMEQDISYFDETSSGMLMARLSEDVTFVLNTYVEKLLTAVQYIVQIIGGIIIGFIYSWRITVICALIVPICLILYYVGEYFVSKKWLEFRDSSAYLSGKAEEVLTGFRTVKSFDNELYEYEEYSKGLDDVHKIVVKTAKIHAIKNSLLFFFVWGINVPLFYYGSYLSLKKPQYGVTPGDIVIMSGIFSNIGIAAAMCTTLIDDMRKAGISAAKLLMVIDKKPKIKRDEGEDLNGLHIKGKIEFKDVSFKYQTRDDYAVEHLSFTVNPGETVALVGESGCGKSTTLQLLQRFYEIDQGGIFLDDVNIKQYSPYSIRNHISIVSQTPVLFSMSVLDNIRYGKPDSQEAEVVEAAQIGNAHNFIMELPNGYDTEVQQMSLSGGQKQRICISRSILTKSPILLLDEATAALDTESEQLVQQSLERYRHGKTAIIVAHRLATVRNADRILVFQNGRIVEEGTHDNLLEQSGIYSNLVKYQLQ</sequence>
<evidence type="ECO:0000256" key="6">
    <source>
        <dbReference type="ARBA" id="ARBA00023136"/>
    </source>
</evidence>
<feature type="transmembrane region" description="Helical" evidence="7">
    <location>
        <begin position="266"/>
        <end position="287"/>
    </location>
</feature>
<dbReference type="Gene3D" id="1.20.1560.10">
    <property type="entry name" value="ABC transporter type 1, transmembrane domain"/>
    <property type="match status" value="1"/>
</dbReference>
<dbReference type="Pfam" id="PF00664">
    <property type="entry name" value="ABC_membrane"/>
    <property type="match status" value="1"/>
</dbReference>
<dbReference type="InterPro" id="IPR017871">
    <property type="entry name" value="ABC_transporter-like_CS"/>
</dbReference>
<accession>A0ABR2H7N9</accession>
<dbReference type="SUPFAM" id="SSF90123">
    <property type="entry name" value="ABC transporter transmembrane region"/>
    <property type="match status" value="1"/>
</dbReference>
<keyword evidence="4" id="KW-0067">ATP-binding</keyword>
<evidence type="ECO:0000313" key="11">
    <source>
        <dbReference type="Proteomes" id="UP001470230"/>
    </source>
</evidence>
<dbReference type="SMART" id="SM00382">
    <property type="entry name" value="AAA"/>
    <property type="match status" value="1"/>
</dbReference>
<dbReference type="InterPro" id="IPR003593">
    <property type="entry name" value="AAA+_ATPase"/>
</dbReference>
<dbReference type="PROSITE" id="PS00211">
    <property type="entry name" value="ABC_TRANSPORTER_1"/>
    <property type="match status" value="1"/>
</dbReference>
<dbReference type="PROSITE" id="PS50929">
    <property type="entry name" value="ABC_TM1F"/>
    <property type="match status" value="1"/>
</dbReference>
<evidence type="ECO:0000256" key="2">
    <source>
        <dbReference type="ARBA" id="ARBA00022692"/>
    </source>
</evidence>
<dbReference type="InterPro" id="IPR011527">
    <property type="entry name" value="ABC1_TM_dom"/>
</dbReference>
<name>A0ABR2H7N9_9EUKA</name>
<feature type="domain" description="ABC transmembrane type-1" evidence="9">
    <location>
        <begin position="40"/>
        <end position="325"/>
    </location>
</feature>
<comment type="subcellular location">
    <subcellularLocation>
        <location evidence="1">Membrane</location>
        <topology evidence="1">Multi-pass membrane protein</topology>
    </subcellularLocation>
</comment>
<dbReference type="Pfam" id="PF00005">
    <property type="entry name" value="ABC_tran"/>
    <property type="match status" value="1"/>
</dbReference>
<dbReference type="CDD" id="cd03249">
    <property type="entry name" value="ABC_MTABC3_MDL1_MDL2"/>
    <property type="match status" value="1"/>
</dbReference>
<dbReference type="Gene3D" id="3.40.50.300">
    <property type="entry name" value="P-loop containing nucleotide triphosphate hydrolases"/>
    <property type="match status" value="1"/>
</dbReference>
<evidence type="ECO:0000256" key="3">
    <source>
        <dbReference type="ARBA" id="ARBA00022741"/>
    </source>
</evidence>
<dbReference type="PROSITE" id="PS50893">
    <property type="entry name" value="ABC_TRANSPORTER_2"/>
    <property type="match status" value="1"/>
</dbReference>
<evidence type="ECO:0000256" key="1">
    <source>
        <dbReference type="ARBA" id="ARBA00004141"/>
    </source>
</evidence>
<keyword evidence="6 7" id="KW-0472">Membrane</keyword>
<feature type="transmembrane region" description="Helical" evidence="7">
    <location>
        <begin position="38"/>
        <end position="64"/>
    </location>
</feature>
<dbReference type="InterPro" id="IPR027417">
    <property type="entry name" value="P-loop_NTPase"/>
</dbReference>